<evidence type="ECO:0000256" key="5">
    <source>
        <dbReference type="ARBA" id="ARBA00023136"/>
    </source>
</evidence>
<feature type="transmembrane region" description="Helical" evidence="6">
    <location>
        <begin position="74"/>
        <end position="95"/>
    </location>
</feature>
<dbReference type="GO" id="GO:0005886">
    <property type="term" value="C:plasma membrane"/>
    <property type="evidence" value="ECO:0007669"/>
    <property type="project" value="TreeGrafter"/>
</dbReference>
<gene>
    <name evidence="7" type="ORF">R5R35_006220</name>
</gene>
<evidence type="ECO:0000256" key="6">
    <source>
        <dbReference type="SAM" id="Phobius"/>
    </source>
</evidence>
<name>A0AAN9VYZ0_9ORTH</name>
<comment type="subcellular location">
    <subcellularLocation>
        <location evidence="1">Membrane</location>
        <topology evidence="1">Multi-pass membrane protein</topology>
    </subcellularLocation>
</comment>
<dbReference type="EMBL" id="JAZDUA010000004">
    <property type="protein sequence ID" value="KAK7874174.1"/>
    <property type="molecule type" value="Genomic_DNA"/>
</dbReference>
<proteinExistence type="inferred from homology"/>
<dbReference type="Proteomes" id="UP001378592">
    <property type="component" value="Unassembled WGS sequence"/>
</dbReference>
<accession>A0AAN9VYZ0</accession>
<dbReference type="AlphaFoldDB" id="A0AAN9VYZ0"/>
<dbReference type="InterPro" id="IPR003689">
    <property type="entry name" value="ZIP"/>
</dbReference>
<comment type="similarity">
    <text evidence="2">Belongs to the ZIP transporter (TC 2.A.5) family.</text>
</comment>
<keyword evidence="8" id="KW-1185">Reference proteome</keyword>
<evidence type="ECO:0008006" key="9">
    <source>
        <dbReference type="Google" id="ProtNLM"/>
    </source>
</evidence>
<evidence type="ECO:0000313" key="8">
    <source>
        <dbReference type="Proteomes" id="UP001378592"/>
    </source>
</evidence>
<evidence type="ECO:0000256" key="4">
    <source>
        <dbReference type="ARBA" id="ARBA00022989"/>
    </source>
</evidence>
<evidence type="ECO:0000256" key="2">
    <source>
        <dbReference type="ARBA" id="ARBA00006939"/>
    </source>
</evidence>
<keyword evidence="4 6" id="KW-1133">Transmembrane helix</keyword>
<dbReference type="GO" id="GO:0030003">
    <property type="term" value="P:intracellular monoatomic cation homeostasis"/>
    <property type="evidence" value="ECO:0007669"/>
    <property type="project" value="TreeGrafter"/>
</dbReference>
<organism evidence="7 8">
    <name type="scientific">Gryllus longicercus</name>
    <dbReference type="NCBI Taxonomy" id="2509291"/>
    <lineage>
        <taxon>Eukaryota</taxon>
        <taxon>Metazoa</taxon>
        <taxon>Ecdysozoa</taxon>
        <taxon>Arthropoda</taxon>
        <taxon>Hexapoda</taxon>
        <taxon>Insecta</taxon>
        <taxon>Pterygota</taxon>
        <taxon>Neoptera</taxon>
        <taxon>Polyneoptera</taxon>
        <taxon>Orthoptera</taxon>
        <taxon>Ensifera</taxon>
        <taxon>Gryllidea</taxon>
        <taxon>Grylloidea</taxon>
        <taxon>Gryllidae</taxon>
        <taxon>Gryllinae</taxon>
        <taxon>Gryllus</taxon>
    </lineage>
</organism>
<dbReference type="GO" id="GO:0005385">
    <property type="term" value="F:zinc ion transmembrane transporter activity"/>
    <property type="evidence" value="ECO:0007669"/>
    <property type="project" value="TreeGrafter"/>
</dbReference>
<evidence type="ECO:0000256" key="3">
    <source>
        <dbReference type="ARBA" id="ARBA00022692"/>
    </source>
</evidence>
<dbReference type="PANTHER" id="PTHR12191">
    <property type="entry name" value="SOLUTE CARRIER FAMILY 39"/>
    <property type="match status" value="1"/>
</dbReference>
<protein>
    <recommendedName>
        <fullName evidence="9">Zinc transporter</fullName>
    </recommendedName>
</protein>
<dbReference type="InterPro" id="IPR050799">
    <property type="entry name" value="ZIP_Transporter"/>
</dbReference>
<keyword evidence="3 6" id="KW-0812">Transmembrane</keyword>
<feature type="transmembrane region" description="Helical" evidence="6">
    <location>
        <begin position="101"/>
        <end position="120"/>
    </location>
</feature>
<evidence type="ECO:0000256" key="1">
    <source>
        <dbReference type="ARBA" id="ARBA00004141"/>
    </source>
</evidence>
<dbReference type="GO" id="GO:0140410">
    <property type="term" value="F:monoatomic cation:bicarbonate symporter activity"/>
    <property type="evidence" value="ECO:0007669"/>
    <property type="project" value="TreeGrafter"/>
</dbReference>
<dbReference type="PANTHER" id="PTHR12191:SF37">
    <property type="entry name" value="ZINC TRANSPORTER FOI"/>
    <property type="match status" value="1"/>
</dbReference>
<dbReference type="GO" id="GO:0071578">
    <property type="term" value="P:zinc ion import across plasma membrane"/>
    <property type="evidence" value="ECO:0007669"/>
    <property type="project" value="TreeGrafter"/>
</dbReference>
<sequence>MSNTYINVCLFSQTVVFGDGFHNFIDGLSIGAAFNESTLTGVSISVAVLCEELPHELGDFAVLLSAGMTMRQALVANFLSACTCYVGLVLGILLGEFQASTYVFGFAAGMFLYISLVDMMPELNAAAEEAGKRSGRAALKTLLWQNLGLISGAALLFSLARFQDRIQFW</sequence>
<feature type="transmembrane region" description="Helical" evidence="6">
    <location>
        <begin position="141"/>
        <end position="160"/>
    </location>
</feature>
<reference evidence="7 8" key="1">
    <citation type="submission" date="2024-03" db="EMBL/GenBank/DDBJ databases">
        <title>The genome assembly and annotation of the cricket Gryllus longicercus Weissman &amp; Gray.</title>
        <authorList>
            <person name="Szrajer S."/>
            <person name="Gray D."/>
            <person name="Ylla G."/>
        </authorList>
    </citation>
    <scope>NUCLEOTIDE SEQUENCE [LARGE SCALE GENOMIC DNA]</scope>
    <source>
        <strain evidence="7">DAG 2021-001</strain>
        <tissue evidence="7">Whole body minus gut</tissue>
    </source>
</reference>
<evidence type="ECO:0000313" key="7">
    <source>
        <dbReference type="EMBL" id="KAK7874174.1"/>
    </source>
</evidence>
<comment type="caution">
    <text evidence="7">The sequence shown here is derived from an EMBL/GenBank/DDBJ whole genome shotgun (WGS) entry which is preliminary data.</text>
</comment>
<dbReference type="Pfam" id="PF02535">
    <property type="entry name" value="Zip"/>
    <property type="match status" value="1"/>
</dbReference>
<keyword evidence="5 6" id="KW-0472">Membrane</keyword>